<dbReference type="InterPro" id="IPR006722">
    <property type="entry name" value="Sedlin"/>
</dbReference>
<dbReference type="GO" id="GO:0005737">
    <property type="term" value="C:cytoplasm"/>
    <property type="evidence" value="ECO:0007669"/>
    <property type="project" value="GOC"/>
</dbReference>
<dbReference type="SUPFAM" id="SSF64356">
    <property type="entry name" value="SNARE-like"/>
    <property type="match status" value="1"/>
</dbReference>
<reference evidence="1 2" key="1">
    <citation type="journal article" date="2011" name="Proc. Natl. Acad. Sci. U.S.A.">
        <title>Comparative genomics of xylose-fermenting fungi for enhanced biofuel production.</title>
        <authorList>
            <person name="Wohlbach D.J."/>
            <person name="Kuo A."/>
            <person name="Sato T.K."/>
            <person name="Potts K.M."/>
            <person name="Salamov A.A."/>
            <person name="LaButti K.M."/>
            <person name="Sun H."/>
            <person name="Clum A."/>
            <person name="Pangilinan J.L."/>
            <person name="Lindquist E.A."/>
            <person name="Lucas S."/>
            <person name="Lapidus A."/>
            <person name="Jin M."/>
            <person name="Gunawan C."/>
            <person name="Balan V."/>
            <person name="Dale B.E."/>
            <person name="Jeffries T.W."/>
            <person name="Zinkel R."/>
            <person name="Barry K.W."/>
            <person name="Grigoriev I.V."/>
            <person name="Gasch A.P."/>
        </authorList>
    </citation>
    <scope>NUCLEOTIDE SEQUENCE [LARGE SCALE GENOMIC DNA]</scope>
    <source>
        <strain evidence="2">ATCC 10573 / BCRC 21748 / CBS 615 / JCM 9827 / NBRC 10315 / NRRL Y-1498 / VKM Y-70</strain>
    </source>
</reference>
<dbReference type="GeneID" id="18250311"/>
<dbReference type="CDD" id="cd14825">
    <property type="entry name" value="TRAPPC2_sedlin"/>
    <property type="match status" value="1"/>
</dbReference>
<protein>
    <submittedName>
        <fullName evidence="1">Transport protein particle 20 kDa subunit</fullName>
    </submittedName>
</protein>
<dbReference type="Gene3D" id="3.30.450.70">
    <property type="match status" value="1"/>
</dbReference>
<dbReference type="eggNOG" id="KOG3487">
    <property type="taxonomic scope" value="Eukaryota"/>
</dbReference>
<dbReference type="STRING" id="590646.G3B3I1"/>
<accession>G3B3I1</accession>
<dbReference type="KEGG" id="cten:18250311"/>
<sequence length="152" mass="17372">MSSYYFTIIGTNDTPLYELEFASFKLGGSGASQVPGKSQFSNNVKEILPFVTHSSIDLIEDVQWNNNQFYLGKVDSFYGLSVNAFVTQGNIKFIICYDNGNGRYDENAIRQFFMETNELYVKELMDPFYSVNDALTSPDFDLRIKLLAKKYL</sequence>
<dbReference type="Pfam" id="PF04628">
    <property type="entry name" value="Sedlin_N"/>
    <property type="match status" value="1"/>
</dbReference>
<gene>
    <name evidence="1" type="ORF">CANTEDRAFT_93677</name>
</gene>
<dbReference type="AlphaFoldDB" id="G3B3I1"/>
<name>G3B3I1_CANTC</name>
<dbReference type="HOGENOM" id="CLU_085828_0_2_1"/>
<dbReference type="InterPro" id="IPR011012">
    <property type="entry name" value="Longin-like_dom_sf"/>
</dbReference>
<organism evidence="2">
    <name type="scientific">Candida tenuis (strain ATCC 10573 / BCRC 21748 / CBS 615 / JCM 9827 / NBRC 10315 / NRRL Y-1498 / VKM Y-70)</name>
    <name type="common">Yeast</name>
    <name type="synonym">Yamadazyma tenuis</name>
    <dbReference type="NCBI Taxonomy" id="590646"/>
    <lineage>
        <taxon>Eukaryota</taxon>
        <taxon>Fungi</taxon>
        <taxon>Dikarya</taxon>
        <taxon>Ascomycota</taxon>
        <taxon>Saccharomycotina</taxon>
        <taxon>Pichiomycetes</taxon>
        <taxon>Debaryomycetaceae</taxon>
        <taxon>Yamadazyma</taxon>
    </lineage>
</organism>
<evidence type="ECO:0000313" key="1">
    <source>
        <dbReference type="EMBL" id="EGV64166.1"/>
    </source>
</evidence>
<dbReference type="Proteomes" id="UP000000707">
    <property type="component" value="Unassembled WGS sequence"/>
</dbReference>
<dbReference type="OrthoDB" id="10252102at2759"/>
<dbReference type="GO" id="GO:0006888">
    <property type="term" value="P:endoplasmic reticulum to Golgi vesicle-mediated transport"/>
    <property type="evidence" value="ECO:0007669"/>
    <property type="project" value="InterPro"/>
</dbReference>
<evidence type="ECO:0000313" key="2">
    <source>
        <dbReference type="Proteomes" id="UP000000707"/>
    </source>
</evidence>
<dbReference type="PANTHER" id="PTHR12403">
    <property type="entry name" value="TRAFFICKING PROTEIN PARTICLE COMPLEX SUBUNIT 2"/>
    <property type="match status" value="1"/>
</dbReference>
<dbReference type="EMBL" id="GL996521">
    <property type="protein sequence ID" value="EGV64166.1"/>
    <property type="molecule type" value="Genomic_DNA"/>
</dbReference>
<keyword evidence="2" id="KW-1185">Reference proteome</keyword>
<proteinExistence type="predicted"/>